<feature type="transmembrane region" description="Helical" evidence="21">
    <location>
        <begin position="160"/>
        <end position="181"/>
    </location>
</feature>
<evidence type="ECO:0000256" key="1">
    <source>
        <dbReference type="ARBA" id="ARBA00004141"/>
    </source>
</evidence>
<keyword evidence="8 21" id="KW-1133">Transmembrane helix</keyword>
<feature type="region of interest" description="Disordered" evidence="20">
    <location>
        <begin position="1"/>
        <end position="28"/>
    </location>
</feature>
<dbReference type="AlphaFoldDB" id="A0A139AQR6"/>
<sequence length="447" mass="50018">MVAAPRVRAAQKKTTANGAAKEKKGGSDLNPRTKHFEFFGPPGAFLITFALPVLVLLLHLGCSSDGCPPPLPVLTAILQSSLPTLWDPQAFLAYVAWLAWFVLLWAIAPGEWADGTLVRDGSVLKYRINAWSSFIITAAAVAGATYIYGLAPLLWITDHFTGLAAASIVYSFAQSLLLYAFSFRPGALLALGGNSGNVLYDFFIGRELNPRILSFDLKCFFELRPGLIGWLLVDIAFLARQHHLHGSLSDSAILVTLFQAYYVMDALWFEKAVLTTIDIIQDGFGYMLTFGDIAWVPFAYSLQVRYLAAHPVHLGPLYATLVLALQLLGMYIFRSANGEKNDFRTDPKSPRVAHLTYMITKTGSRLITSGWWGRARHINYLGDWLMAWAWCLPTGFATPITYFYVVYFGVLLVHRELRDHEKCSNKYGADWDKYCKLVPYRIIPYLY</sequence>
<evidence type="ECO:0000256" key="7">
    <source>
        <dbReference type="ARBA" id="ARBA00022955"/>
    </source>
</evidence>
<evidence type="ECO:0000256" key="19">
    <source>
        <dbReference type="ARBA" id="ARBA00083315"/>
    </source>
</evidence>
<dbReference type="GO" id="GO:0005789">
    <property type="term" value="C:endoplasmic reticulum membrane"/>
    <property type="evidence" value="ECO:0007669"/>
    <property type="project" value="TreeGrafter"/>
</dbReference>
<keyword evidence="14" id="KW-0753">Steroid metabolism</keyword>
<keyword evidence="12 21" id="KW-0472">Membrane</keyword>
<evidence type="ECO:0000256" key="3">
    <source>
        <dbReference type="ARBA" id="ARBA00012413"/>
    </source>
</evidence>
<keyword evidence="4" id="KW-0444">Lipid biosynthesis</keyword>
<keyword evidence="6" id="KW-0521">NADP</keyword>
<comment type="subcellular location">
    <subcellularLocation>
        <location evidence="1">Membrane</location>
        <topology evidence="1">Multi-pass membrane protein</topology>
    </subcellularLocation>
</comment>
<dbReference type="OMA" id="EWCELRP"/>
<evidence type="ECO:0000256" key="8">
    <source>
        <dbReference type="ARBA" id="ARBA00022989"/>
    </source>
</evidence>
<evidence type="ECO:0000256" key="17">
    <source>
        <dbReference type="ARBA" id="ARBA00074394"/>
    </source>
</evidence>
<dbReference type="Pfam" id="PF01222">
    <property type="entry name" value="ERG4_ERG24"/>
    <property type="match status" value="1"/>
</dbReference>
<evidence type="ECO:0000256" key="13">
    <source>
        <dbReference type="ARBA" id="ARBA00023166"/>
    </source>
</evidence>
<evidence type="ECO:0000313" key="22">
    <source>
        <dbReference type="EMBL" id="KXS19079.1"/>
    </source>
</evidence>
<evidence type="ECO:0000256" key="5">
    <source>
        <dbReference type="ARBA" id="ARBA00022692"/>
    </source>
</evidence>
<feature type="transmembrane region" description="Helical" evidence="21">
    <location>
        <begin position="128"/>
        <end position="148"/>
    </location>
</feature>
<comment type="pathway">
    <text evidence="16">Steroid biosynthesis; zymosterol biosynthesis; zymosterol from lanosterol: step 2/6.</text>
</comment>
<evidence type="ECO:0000256" key="6">
    <source>
        <dbReference type="ARBA" id="ARBA00022857"/>
    </source>
</evidence>
<dbReference type="PROSITE" id="PS01017">
    <property type="entry name" value="STEROL_REDUCT_1"/>
    <property type="match status" value="1"/>
</dbReference>
<evidence type="ECO:0000256" key="15">
    <source>
        <dbReference type="ARBA" id="ARBA00052254"/>
    </source>
</evidence>
<feature type="transmembrane region" description="Helical" evidence="21">
    <location>
        <begin position="91"/>
        <end position="108"/>
    </location>
</feature>
<evidence type="ECO:0000313" key="23">
    <source>
        <dbReference type="Proteomes" id="UP000070544"/>
    </source>
</evidence>
<reference evidence="22 23" key="1">
    <citation type="journal article" date="2015" name="Genome Biol. Evol.">
        <title>Phylogenomic analyses indicate that early fungi evolved digesting cell walls of algal ancestors of land plants.</title>
        <authorList>
            <person name="Chang Y."/>
            <person name="Wang S."/>
            <person name="Sekimoto S."/>
            <person name="Aerts A.L."/>
            <person name="Choi C."/>
            <person name="Clum A."/>
            <person name="LaButti K.M."/>
            <person name="Lindquist E.A."/>
            <person name="Yee Ngan C."/>
            <person name="Ohm R.A."/>
            <person name="Salamov A.A."/>
            <person name="Grigoriev I.V."/>
            <person name="Spatafora J.W."/>
            <person name="Berbee M.L."/>
        </authorList>
    </citation>
    <scope>NUCLEOTIDE SEQUENCE [LARGE SCALE GENOMIC DNA]</scope>
    <source>
        <strain evidence="22 23">JEL478</strain>
    </source>
</reference>
<evidence type="ECO:0000256" key="21">
    <source>
        <dbReference type="SAM" id="Phobius"/>
    </source>
</evidence>
<dbReference type="OrthoDB" id="5326588at2759"/>
<evidence type="ECO:0000256" key="16">
    <source>
        <dbReference type="ARBA" id="ARBA00060638"/>
    </source>
</evidence>
<dbReference type="PANTHER" id="PTHR21257:SF52">
    <property type="entry name" value="DELTA(14)-STEROL REDUCTASE TM7SF2"/>
    <property type="match status" value="1"/>
</dbReference>
<dbReference type="EMBL" id="KQ965739">
    <property type="protein sequence ID" value="KXS19079.1"/>
    <property type="molecule type" value="Genomic_DNA"/>
</dbReference>
<gene>
    <name evidence="22" type="ORF">M427DRAFT_120561</name>
</gene>
<evidence type="ECO:0000256" key="4">
    <source>
        <dbReference type="ARBA" id="ARBA00022516"/>
    </source>
</evidence>
<organism evidence="22 23">
    <name type="scientific">Gonapodya prolifera (strain JEL478)</name>
    <name type="common">Monoblepharis prolifera</name>
    <dbReference type="NCBI Taxonomy" id="1344416"/>
    <lineage>
        <taxon>Eukaryota</taxon>
        <taxon>Fungi</taxon>
        <taxon>Fungi incertae sedis</taxon>
        <taxon>Chytridiomycota</taxon>
        <taxon>Chytridiomycota incertae sedis</taxon>
        <taxon>Monoblepharidomycetes</taxon>
        <taxon>Monoblepharidales</taxon>
        <taxon>Gonapodyaceae</taxon>
        <taxon>Gonapodya</taxon>
    </lineage>
</organism>
<keyword evidence="13" id="KW-1207">Sterol metabolism</keyword>
<dbReference type="InterPro" id="IPR001171">
    <property type="entry name" value="ERG24_DHCR-like"/>
</dbReference>
<keyword evidence="7" id="KW-0752">Steroid biosynthesis</keyword>
<dbReference type="FunFam" id="1.20.120.1630:FF:000009">
    <property type="entry name" value="C-14 sterol reductase"/>
    <property type="match status" value="1"/>
</dbReference>
<keyword evidence="9" id="KW-0560">Oxidoreductase</keyword>
<comment type="similarity">
    <text evidence="2">Belongs to the ERG4/ERG24 family.</text>
</comment>
<feature type="transmembrane region" description="Helical" evidence="21">
    <location>
        <begin position="387"/>
        <end position="413"/>
    </location>
</feature>
<keyword evidence="10" id="KW-0756">Sterol biosynthesis</keyword>
<evidence type="ECO:0000256" key="2">
    <source>
        <dbReference type="ARBA" id="ARBA00005402"/>
    </source>
</evidence>
<dbReference type="PROSITE" id="PS01018">
    <property type="entry name" value="STEROL_REDUCT_2"/>
    <property type="match status" value="1"/>
</dbReference>
<dbReference type="GO" id="GO:0006696">
    <property type="term" value="P:ergosterol biosynthetic process"/>
    <property type="evidence" value="ECO:0007669"/>
    <property type="project" value="EnsemblFungi"/>
</dbReference>
<feature type="transmembrane region" description="Helical" evidence="21">
    <location>
        <begin position="314"/>
        <end position="333"/>
    </location>
</feature>
<dbReference type="Gene3D" id="1.20.120.1630">
    <property type="match status" value="1"/>
</dbReference>
<dbReference type="PANTHER" id="PTHR21257">
    <property type="entry name" value="DELTA(14)-STEROL REDUCTASE"/>
    <property type="match status" value="1"/>
</dbReference>
<evidence type="ECO:0000256" key="14">
    <source>
        <dbReference type="ARBA" id="ARBA00023221"/>
    </source>
</evidence>
<dbReference type="InterPro" id="IPR018083">
    <property type="entry name" value="Sterol_reductase_CS"/>
</dbReference>
<feature type="transmembrane region" description="Helical" evidence="21">
    <location>
        <begin position="38"/>
        <end position="60"/>
    </location>
</feature>
<evidence type="ECO:0000256" key="12">
    <source>
        <dbReference type="ARBA" id="ARBA00023136"/>
    </source>
</evidence>
<keyword evidence="5 21" id="KW-0812">Transmembrane</keyword>
<keyword evidence="11" id="KW-0443">Lipid metabolism</keyword>
<evidence type="ECO:0000256" key="9">
    <source>
        <dbReference type="ARBA" id="ARBA00023002"/>
    </source>
</evidence>
<comment type="catalytic activity">
    <reaction evidence="15">
        <text>4,4-dimethyl-5alpha-cholesta-8,24-dien-3beta-ol + NADP(+) = 4,4-dimethyl-5alpha-cholesta-8,14,24-trien-3beta-ol + NADPH + H(+)</text>
        <dbReference type="Rhea" id="RHEA:18561"/>
        <dbReference type="ChEBI" id="CHEBI:15378"/>
        <dbReference type="ChEBI" id="CHEBI:17813"/>
        <dbReference type="ChEBI" id="CHEBI:18364"/>
        <dbReference type="ChEBI" id="CHEBI:57783"/>
        <dbReference type="ChEBI" id="CHEBI:58349"/>
        <dbReference type="EC" id="1.3.1.70"/>
    </reaction>
    <physiologicalReaction direction="right-to-left" evidence="15">
        <dbReference type="Rhea" id="RHEA:18563"/>
    </physiologicalReaction>
</comment>
<dbReference type="EC" id="1.3.1.70" evidence="3"/>
<evidence type="ECO:0000256" key="11">
    <source>
        <dbReference type="ARBA" id="ARBA00023098"/>
    </source>
</evidence>
<accession>A0A139AQR6</accession>
<protein>
    <recommendedName>
        <fullName evidence="17">Delta(14)-sterol reductase ERG24</fullName>
        <ecNumber evidence="3">1.3.1.70</ecNumber>
    </recommendedName>
    <alternativeName>
        <fullName evidence="19">C-14 sterol reductase ERG24</fullName>
    </alternativeName>
    <alternativeName>
        <fullName evidence="18">Sterol C14-reductase ERG24</fullName>
    </alternativeName>
</protein>
<evidence type="ECO:0000256" key="18">
    <source>
        <dbReference type="ARBA" id="ARBA00077841"/>
    </source>
</evidence>
<proteinExistence type="inferred from homology"/>
<keyword evidence="23" id="KW-1185">Reference proteome</keyword>
<name>A0A139AQR6_GONPJ</name>
<dbReference type="GO" id="GO:0050613">
    <property type="term" value="F:Delta14-sterol reductase activity"/>
    <property type="evidence" value="ECO:0007669"/>
    <property type="project" value="UniProtKB-EC"/>
</dbReference>
<evidence type="ECO:0000256" key="10">
    <source>
        <dbReference type="ARBA" id="ARBA00023011"/>
    </source>
</evidence>
<dbReference type="Proteomes" id="UP000070544">
    <property type="component" value="Unassembled WGS sequence"/>
</dbReference>
<dbReference type="STRING" id="1344416.A0A139AQR6"/>
<evidence type="ECO:0000256" key="20">
    <source>
        <dbReference type="SAM" id="MobiDB-lite"/>
    </source>
</evidence>